<organism evidence="1 2">
    <name type="scientific">Streptococcus gordonii</name>
    <dbReference type="NCBI Taxonomy" id="1302"/>
    <lineage>
        <taxon>Bacteria</taxon>
        <taxon>Bacillati</taxon>
        <taxon>Bacillota</taxon>
        <taxon>Bacilli</taxon>
        <taxon>Lactobacillales</taxon>
        <taxon>Streptococcaceae</taxon>
        <taxon>Streptococcus</taxon>
    </lineage>
</organism>
<dbReference type="Proteomes" id="UP000826921">
    <property type="component" value="Unassembled WGS sequence"/>
</dbReference>
<protein>
    <recommendedName>
        <fullName evidence="3">Helix-turn-helix type 11 domain-containing protein</fullName>
    </recommendedName>
</protein>
<dbReference type="AlphaFoldDB" id="A0AB35FVG6"/>
<dbReference type="Gene3D" id="1.10.10.10">
    <property type="entry name" value="Winged helix-like DNA-binding domain superfamily/Winged helix DNA-binding domain"/>
    <property type="match status" value="1"/>
</dbReference>
<evidence type="ECO:0008006" key="3">
    <source>
        <dbReference type="Google" id="ProtNLM"/>
    </source>
</evidence>
<name>A0AB35FVG6_STRGN</name>
<dbReference type="RefSeq" id="WP_061596690.1">
    <property type="nucleotide sequence ID" value="NZ_JAHZQA010000006.1"/>
</dbReference>
<dbReference type="EMBL" id="JAHZQA010000006">
    <property type="protein sequence ID" value="MBZ2128027.1"/>
    <property type="molecule type" value="Genomic_DNA"/>
</dbReference>
<evidence type="ECO:0000313" key="1">
    <source>
        <dbReference type="EMBL" id="MBZ2128027.1"/>
    </source>
</evidence>
<dbReference type="InterPro" id="IPR036388">
    <property type="entry name" value="WH-like_DNA-bd_sf"/>
</dbReference>
<sequence length="116" mass="12998">MTLPPLPENYKRVLNLIKVGGENAITGAEIAKILKIERRAVQEIISHLITQYKIPIIGARLIPHSGYYIPASKAELINGVKPLEKQVQKEQVRLNVLLNADLESYKLLLKGADEYV</sequence>
<accession>A0AB35FVG6</accession>
<evidence type="ECO:0000313" key="2">
    <source>
        <dbReference type="Proteomes" id="UP000826921"/>
    </source>
</evidence>
<proteinExistence type="predicted"/>
<gene>
    <name evidence="1" type="ORF">K1I74_08170</name>
</gene>
<reference evidence="1" key="1">
    <citation type="submission" date="2021-07" db="EMBL/GenBank/DDBJ databases">
        <title>Occurrence of streptococci in the human mouth that bind to a non-human glycan.</title>
        <authorList>
            <person name="Cross B."/>
            <person name="Thamadilok S."/>
            <person name="Bensing B."/>
            <person name="Sasmal A."/>
            <person name="Khedri Z."/>
            <person name="Deng L."/>
            <person name="Yu H."/>
            <person name="Mehta A."/>
            <person name="Aluvathingal J."/>
            <person name="Nadendla S."/>
            <person name="Vickerman M."/>
            <person name="Chen X."/>
            <person name="Dewhirst F."/>
            <person name="Gill A."/>
            <person name="Lettrichova I."/>
            <person name="Diaz S."/>
            <person name="Gill S."/>
            <person name="Tettelin H."/>
            <person name="Iverson T."/>
            <person name="Sullam P."/>
            <person name="Varki A."/>
            <person name="Ruhl S."/>
        </authorList>
    </citation>
    <scope>NUCLEOTIDE SEQUENCE</scope>
    <source>
        <strain evidence="1">SK9</strain>
    </source>
</reference>
<comment type="caution">
    <text evidence="1">The sequence shown here is derived from an EMBL/GenBank/DDBJ whole genome shotgun (WGS) entry which is preliminary data.</text>
</comment>